<protein>
    <recommendedName>
        <fullName evidence="3">Glycosyltransferase subfamily 4-like N-terminal domain-containing protein</fullName>
    </recommendedName>
</protein>
<organism evidence="4 5">
    <name type="scientific">Corynebacterium vitaeruminis DSM 20294</name>
    <dbReference type="NCBI Taxonomy" id="1224164"/>
    <lineage>
        <taxon>Bacteria</taxon>
        <taxon>Bacillati</taxon>
        <taxon>Actinomycetota</taxon>
        <taxon>Actinomycetes</taxon>
        <taxon>Mycobacteriales</taxon>
        <taxon>Corynebacteriaceae</taxon>
        <taxon>Corynebacterium</taxon>
    </lineage>
</organism>
<dbReference type="PANTHER" id="PTHR45947">
    <property type="entry name" value="SULFOQUINOVOSYL TRANSFERASE SQD2"/>
    <property type="match status" value="1"/>
</dbReference>
<proteinExistence type="predicted"/>
<keyword evidence="1" id="KW-0328">Glycosyltransferase</keyword>
<dbReference type="SUPFAM" id="SSF53756">
    <property type="entry name" value="UDP-Glycosyltransferase/glycogen phosphorylase"/>
    <property type="match status" value="1"/>
</dbReference>
<evidence type="ECO:0000313" key="5">
    <source>
        <dbReference type="Proteomes" id="UP000019222"/>
    </source>
</evidence>
<evidence type="ECO:0000313" key="4">
    <source>
        <dbReference type="EMBL" id="AHI23262.1"/>
    </source>
</evidence>
<dbReference type="GO" id="GO:1901137">
    <property type="term" value="P:carbohydrate derivative biosynthetic process"/>
    <property type="evidence" value="ECO:0007669"/>
    <property type="project" value="UniProtKB-ARBA"/>
</dbReference>
<dbReference type="AlphaFoldDB" id="W5Y219"/>
<dbReference type="PATRIC" id="fig|1224164.3.peg.1896"/>
<sequence>MSGGTATAVIGYAKGLDTQEHFLLANARRAHGGMIKIPQGIFSAIRELPTGHVEATMAVVKAAKEFSPDLIHAHSSFGGAYARLATLVPGMPKVPIVYTPHGLSFSRGDISTWKKLVFKGMETLLAPLTDVFAGCSTNESTQLKALWPWGKHVCVPNAIPDEKKVSLKQWESPSQRKIAVLGRISPARNPELFASIAKLVQADPDLRDVTVAWIGDGPEELRSKLIEAGVQVTGWIDPAQVVEELGSLSVLVHTARWDGFPMAVLEARALGVPTIVSDIPALFECPRDARFASAEGAVSAIKKLLASPEAFDWSEVEGFYNQTTQIEKLKVAYGLHTTGDQQ</sequence>
<name>W5Y219_9CORY</name>
<dbReference type="GO" id="GO:0016758">
    <property type="term" value="F:hexosyltransferase activity"/>
    <property type="evidence" value="ECO:0007669"/>
    <property type="project" value="TreeGrafter"/>
</dbReference>
<feature type="domain" description="Glycosyltransferase subfamily 4-like N-terminal" evidence="3">
    <location>
        <begin position="3"/>
        <end position="162"/>
    </location>
</feature>
<dbReference type="Gene3D" id="3.40.50.2000">
    <property type="entry name" value="Glycogen Phosphorylase B"/>
    <property type="match status" value="2"/>
</dbReference>
<dbReference type="HOGENOM" id="CLU_009583_0_1_11"/>
<evidence type="ECO:0000256" key="1">
    <source>
        <dbReference type="ARBA" id="ARBA00022676"/>
    </source>
</evidence>
<dbReference type="Proteomes" id="UP000019222">
    <property type="component" value="Chromosome"/>
</dbReference>
<dbReference type="Pfam" id="PF13692">
    <property type="entry name" value="Glyco_trans_1_4"/>
    <property type="match status" value="1"/>
</dbReference>
<dbReference type="eggNOG" id="COG0438">
    <property type="taxonomic scope" value="Bacteria"/>
</dbReference>
<dbReference type="InterPro" id="IPR050194">
    <property type="entry name" value="Glycosyltransferase_grp1"/>
</dbReference>
<keyword evidence="2" id="KW-0808">Transferase</keyword>
<accession>W5Y219</accession>
<keyword evidence="5" id="KW-1185">Reference proteome</keyword>
<dbReference type="EMBL" id="CP004353">
    <property type="protein sequence ID" value="AHI23262.1"/>
    <property type="molecule type" value="Genomic_DNA"/>
</dbReference>
<evidence type="ECO:0000256" key="2">
    <source>
        <dbReference type="ARBA" id="ARBA00022679"/>
    </source>
</evidence>
<dbReference type="KEGG" id="cvt:B843_09385"/>
<gene>
    <name evidence="4" type="ORF">B843_09385</name>
</gene>
<dbReference type="GO" id="GO:1903509">
    <property type="term" value="P:liposaccharide metabolic process"/>
    <property type="evidence" value="ECO:0007669"/>
    <property type="project" value="UniProtKB-ARBA"/>
</dbReference>
<dbReference type="InterPro" id="IPR028098">
    <property type="entry name" value="Glyco_trans_4-like_N"/>
</dbReference>
<dbReference type="PANTHER" id="PTHR45947:SF3">
    <property type="entry name" value="SULFOQUINOVOSYL TRANSFERASE SQD2"/>
    <property type="match status" value="1"/>
</dbReference>
<dbReference type="Pfam" id="PF13439">
    <property type="entry name" value="Glyco_transf_4"/>
    <property type="match status" value="1"/>
</dbReference>
<evidence type="ECO:0000259" key="3">
    <source>
        <dbReference type="Pfam" id="PF13439"/>
    </source>
</evidence>
<dbReference type="STRING" id="1224164.B843_09385"/>
<reference evidence="4 5" key="1">
    <citation type="submission" date="2013-02" db="EMBL/GenBank/DDBJ databases">
        <title>The complete genome sequence of Corynebacterium vitaeruminis DSM 20294.</title>
        <authorList>
            <person name="Ruckert C."/>
            <person name="Albersmeier A."/>
            <person name="Kalinowski J."/>
        </authorList>
    </citation>
    <scope>NUCLEOTIDE SEQUENCE [LARGE SCALE GENOMIC DNA]</scope>
    <source>
        <strain evidence="5">ATCC 10234</strain>
    </source>
</reference>